<evidence type="ECO:0000256" key="2">
    <source>
        <dbReference type="ARBA" id="ARBA00022473"/>
    </source>
</evidence>
<name>A0A9D3SM70_9TELE</name>
<dbReference type="FunFam" id="4.10.280.10:FF:000063">
    <property type="entry name" value="transcription factor HES-7 isoform X1"/>
    <property type="match status" value="1"/>
</dbReference>
<evidence type="ECO:0000256" key="1">
    <source>
        <dbReference type="ARBA" id="ARBA00004123"/>
    </source>
</evidence>
<keyword evidence="2" id="KW-0217">Developmental protein</keyword>
<keyword evidence="3" id="KW-0678">Repressor</keyword>
<dbReference type="Pfam" id="PF00010">
    <property type="entry name" value="HLH"/>
    <property type="match status" value="1"/>
</dbReference>
<evidence type="ECO:0000256" key="6">
    <source>
        <dbReference type="ARBA" id="ARBA00023163"/>
    </source>
</evidence>
<evidence type="ECO:0000256" key="7">
    <source>
        <dbReference type="ARBA" id="ARBA00023242"/>
    </source>
</evidence>
<keyword evidence="7" id="KW-0539">Nucleus</keyword>
<evidence type="ECO:0000256" key="4">
    <source>
        <dbReference type="ARBA" id="ARBA00023015"/>
    </source>
</evidence>
<dbReference type="GO" id="GO:0046983">
    <property type="term" value="F:protein dimerization activity"/>
    <property type="evidence" value="ECO:0007669"/>
    <property type="project" value="InterPro"/>
</dbReference>
<evidence type="ECO:0000259" key="10">
    <source>
        <dbReference type="PROSITE" id="PS50888"/>
    </source>
</evidence>
<dbReference type="InterPro" id="IPR032644">
    <property type="entry name" value="HES-7_bHLH-O"/>
</dbReference>
<evidence type="ECO:0000313" key="11">
    <source>
        <dbReference type="EMBL" id="KAG7329227.1"/>
    </source>
</evidence>
<feature type="domain" description="BHLH" evidence="10">
    <location>
        <begin position="12"/>
        <end position="69"/>
    </location>
</feature>
<dbReference type="GO" id="GO:0005634">
    <property type="term" value="C:nucleus"/>
    <property type="evidence" value="ECO:0007669"/>
    <property type="project" value="UniProtKB-SubCell"/>
</dbReference>
<dbReference type="OrthoDB" id="6085656at2759"/>
<dbReference type="GO" id="GO:0003677">
    <property type="term" value="F:DNA binding"/>
    <property type="evidence" value="ECO:0007669"/>
    <property type="project" value="UniProtKB-KW"/>
</dbReference>
<proteinExistence type="predicted"/>
<dbReference type="Gene3D" id="4.10.280.10">
    <property type="entry name" value="Helix-loop-helix DNA-binding domain"/>
    <property type="match status" value="1"/>
</dbReference>
<evidence type="ECO:0000256" key="5">
    <source>
        <dbReference type="ARBA" id="ARBA00023125"/>
    </source>
</evidence>
<accession>A0A9D3SM70</accession>
<dbReference type="SUPFAM" id="SSF47459">
    <property type="entry name" value="HLH, helix-loop-helix DNA-binding domain"/>
    <property type="match status" value="1"/>
</dbReference>
<dbReference type="InterPro" id="IPR036638">
    <property type="entry name" value="HLH_DNA-bd_sf"/>
</dbReference>
<evidence type="ECO:0000313" key="12">
    <source>
        <dbReference type="Proteomes" id="UP000824219"/>
    </source>
</evidence>
<comment type="subunit">
    <text evidence="8">Transcription repression requires formation of a complex with a corepressor protein of the Groucho/TLE family.</text>
</comment>
<comment type="subcellular location">
    <subcellularLocation>
        <location evidence="1">Nucleus</location>
    </subcellularLocation>
</comment>
<evidence type="ECO:0000256" key="8">
    <source>
        <dbReference type="ARBA" id="ARBA00023791"/>
    </source>
</evidence>
<dbReference type="InterPro" id="IPR011598">
    <property type="entry name" value="bHLH_dom"/>
</dbReference>
<dbReference type="PROSITE" id="PS50888">
    <property type="entry name" value="BHLH"/>
    <property type="match status" value="1"/>
</dbReference>
<dbReference type="EMBL" id="JAHKSW010000008">
    <property type="protein sequence ID" value="KAG7329227.1"/>
    <property type="molecule type" value="Genomic_DNA"/>
</dbReference>
<sequence length="211" mass="24277">MSSEIPDQKDLMKRVPKPLMEKRRRDRINHSLETLRLLLVENTCNEKLKNPKVEKAEILESVVNFLKAEQRSRPYLYPLKRGKRKYEEEDEPGSPYKRQLNYQDGMRTCLLRVSNFIASKSQEIDGKMQVNMQQELPEHSIQGHLTPALHLSGSIPGQQALTYVESTSSCSALGQSIISQRTAIYEPTKKIPSSSKQPLMLSDSVWRPWPQ</sequence>
<comment type="caution">
    <text evidence="11">The sequence shown here is derived from an EMBL/GenBank/DDBJ whole genome shotgun (WGS) entry which is preliminary data.</text>
</comment>
<keyword evidence="12" id="KW-1185">Reference proteome</keyword>
<reference evidence="11 12" key="1">
    <citation type="submission" date="2021-06" db="EMBL/GenBank/DDBJ databases">
        <title>Chromosome-level genome assembly of the red-tail catfish (Hemibagrus wyckioides).</title>
        <authorList>
            <person name="Shao F."/>
        </authorList>
    </citation>
    <scope>NUCLEOTIDE SEQUENCE [LARGE SCALE GENOMIC DNA]</scope>
    <source>
        <strain evidence="11">EC202008001</strain>
        <tissue evidence="11">Blood</tissue>
    </source>
</reference>
<keyword evidence="4" id="KW-0805">Transcription regulation</keyword>
<dbReference type="SMART" id="SM00353">
    <property type="entry name" value="HLH"/>
    <property type="match status" value="1"/>
</dbReference>
<dbReference type="Proteomes" id="UP000824219">
    <property type="component" value="Linkage Group LG08"/>
</dbReference>
<keyword evidence="5" id="KW-0238">DNA-binding</keyword>
<organism evidence="11 12">
    <name type="scientific">Hemibagrus wyckioides</name>
    <dbReference type="NCBI Taxonomy" id="337641"/>
    <lineage>
        <taxon>Eukaryota</taxon>
        <taxon>Metazoa</taxon>
        <taxon>Chordata</taxon>
        <taxon>Craniata</taxon>
        <taxon>Vertebrata</taxon>
        <taxon>Euteleostomi</taxon>
        <taxon>Actinopterygii</taxon>
        <taxon>Neopterygii</taxon>
        <taxon>Teleostei</taxon>
        <taxon>Ostariophysi</taxon>
        <taxon>Siluriformes</taxon>
        <taxon>Bagridae</taxon>
        <taxon>Hemibagrus</taxon>
    </lineage>
</organism>
<dbReference type="PANTHER" id="PTHR10985">
    <property type="entry name" value="BASIC HELIX-LOOP-HELIX TRANSCRIPTION FACTOR, HES-RELATED"/>
    <property type="match status" value="1"/>
</dbReference>
<keyword evidence="6" id="KW-0804">Transcription</keyword>
<dbReference type="CDD" id="cd11462">
    <property type="entry name" value="bHLH-O_HES7"/>
    <property type="match status" value="1"/>
</dbReference>
<feature type="region of interest" description="Disordered" evidence="9">
    <location>
        <begin position="1"/>
        <end position="25"/>
    </location>
</feature>
<feature type="compositionally biased region" description="Basic and acidic residues" evidence="9">
    <location>
        <begin position="1"/>
        <end position="23"/>
    </location>
</feature>
<dbReference type="AlphaFoldDB" id="A0A9D3SM70"/>
<gene>
    <name evidence="11" type="ORF">KOW79_007401</name>
</gene>
<evidence type="ECO:0000256" key="9">
    <source>
        <dbReference type="SAM" id="MobiDB-lite"/>
    </source>
</evidence>
<protein>
    <recommendedName>
        <fullName evidence="10">BHLH domain-containing protein</fullName>
    </recommendedName>
</protein>
<dbReference type="InterPro" id="IPR050370">
    <property type="entry name" value="HES_HEY"/>
</dbReference>
<evidence type="ECO:0000256" key="3">
    <source>
        <dbReference type="ARBA" id="ARBA00022491"/>
    </source>
</evidence>